<dbReference type="EMBL" id="JYDU01000058">
    <property type="protein sequence ID" value="KRX95297.1"/>
    <property type="molecule type" value="Genomic_DNA"/>
</dbReference>
<evidence type="ECO:0000313" key="4">
    <source>
        <dbReference type="Proteomes" id="UP000054815"/>
    </source>
</evidence>
<evidence type="ECO:0000313" key="3">
    <source>
        <dbReference type="EMBL" id="KRX95297.1"/>
    </source>
</evidence>
<comment type="caution">
    <text evidence="2">The sequence shown here is derived from an EMBL/GenBank/DDBJ whole genome shotgun (WGS) entry which is preliminary data.</text>
</comment>
<dbReference type="EMBL" id="JYDU01000385">
    <property type="protein sequence ID" value="KRX86392.1"/>
    <property type="molecule type" value="Genomic_DNA"/>
</dbReference>
<organism evidence="2 4">
    <name type="scientific">Trichinella pseudospiralis</name>
    <name type="common">Parasitic roundworm</name>
    <dbReference type="NCBI Taxonomy" id="6337"/>
    <lineage>
        <taxon>Eukaryota</taxon>
        <taxon>Metazoa</taxon>
        <taxon>Ecdysozoa</taxon>
        <taxon>Nematoda</taxon>
        <taxon>Enoplea</taxon>
        <taxon>Dorylaimia</taxon>
        <taxon>Trichinellida</taxon>
        <taxon>Trichinellidae</taxon>
        <taxon>Trichinella</taxon>
    </lineage>
</organism>
<gene>
    <name evidence="2" type="ORF">T4E_7361</name>
    <name evidence="3" type="ORF">T4E_7720</name>
</gene>
<evidence type="ECO:0000256" key="1">
    <source>
        <dbReference type="SAM" id="Phobius"/>
    </source>
</evidence>
<dbReference type="Proteomes" id="UP000054815">
    <property type="component" value="Unassembled WGS sequence"/>
</dbReference>
<keyword evidence="1" id="KW-0472">Membrane</keyword>
<protein>
    <submittedName>
        <fullName evidence="2">Uncharacterized protein</fullName>
    </submittedName>
</protein>
<dbReference type="AlphaFoldDB" id="A0A0V0XEQ1"/>
<reference evidence="2 4" key="1">
    <citation type="submission" date="2015-01" db="EMBL/GenBank/DDBJ databases">
        <title>Evolution of Trichinella species and genotypes.</title>
        <authorList>
            <person name="Korhonen P.K."/>
            <person name="Edoardo P."/>
            <person name="Giuseppe L.R."/>
            <person name="Gasser R.B."/>
        </authorList>
    </citation>
    <scope>NUCLEOTIDE SEQUENCE [LARGE SCALE GENOMIC DNA]</scope>
    <source>
        <strain evidence="2">ISS141</strain>
    </source>
</reference>
<sequence>MRYWINDRFDHLDVSHSTPDELIPLFICFFFTIKISISRVISDLKTSAGRYCGDPSTTSFACKLLTVSSSYLHKFVSGDSSQKIHLR</sequence>
<feature type="transmembrane region" description="Helical" evidence="1">
    <location>
        <begin position="22"/>
        <end position="41"/>
    </location>
</feature>
<evidence type="ECO:0000313" key="2">
    <source>
        <dbReference type="EMBL" id="KRX86392.1"/>
    </source>
</evidence>
<keyword evidence="1" id="KW-1133">Transmembrane helix</keyword>
<keyword evidence="1" id="KW-0812">Transmembrane</keyword>
<proteinExistence type="predicted"/>
<accession>A0A0V0XEQ1</accession>
<name>A0A0V0XEQ1_TRIPS</name>